<feature type="transmembrane region" description="Helical" evidence="1">
    <location>
        <begin position="42"/>
        <end position="62"/>
    </location>
</feature>
<dbReference type="EMBL" id="QJKJ01004866">
    <property type="protein sequence ID" value="RDX92482.1"/>
    <property type="molecule type" value="Genomic_DNA"/>
</dbReference>
<dbReference type="OrthoDB" id="1645289at2759"/>
<evidence type="ECO:0000259" key="2">
    <source>
        <dbReference type="Pfam" id="PF07727"/>
    </source>
</evidence>
<proteinExistence type="predicted"/>
<dbReference type="InterPro" id="IPR013103">
    <property type="entry name" value="RVT_2"/>
</dbReference>
<keyword evidence="1" id="KW-0812">Transmembrane</keyword>
<keyword evidence="4" id="KW-1185">Reference proteome</keyword>
<dbReference type="Pfam" id="PF07727">
    <property type="entry name" value="RVT_2"/>
    <property type="match status" value="1"/>
</dbReference>
<dbReference type="Proteomes" id="UP000257109">
    <property type="component" value="Unassembled WGS sequence"/>
</dbReference>
<dbReference type="AlphaFoldDB" id="A0A371GPI7"/>
<protein>
    <recommendedName>
        <fullName evidence="2">Reverse transcriptase Ty1/copia-type domain-containing protein</fullName>
    </recommendedName>
</protein>
<organism evidence="3 4">
    <name type="scientific">Mucuna pruriens</name>
    <name type="common">Velvet bean</name>
    <name type="synonym">Dolichos pruriens</name>
    <dbReference type="NCBI Taxonomy" id="157652"/>
    <lineage>
        <taxon>Eukaryota</taxon>
        <taxon>Viridiplantae</taxon>
        <taxon>Streptophyta</taxon>
        <taxon>Embryophyta</taxon>
        <taxon>Tracheophyta</taxon>
        <taxon>Spermatophyta</taxon>
        <taxon>Magnoliopsida</taxon>
        <taxon>eudicotyledons</taxon>
        <taxon>Gunneridae</taxon>
        <taxon>Pentapetalae</taxon>
        <taxon>rosids</taxon>
        <taxon>fabids</taxon>
        <taxon>Fabales</taxon>
        <taxon>Fabaceae</taxon>
        <taxon>Papilionoideae</taxon>
        <taxon>50 kb inversion clade</taxon>
        <taxon>NPAAA clade</taxon>
        <taxon>indigoferoid/millettioid clade</taxon>
        <taxon>Phaseoleae</taxon>
        <taxon>Mucuna</taxon>
    </lineage>
</organism>
<accession>A0A371GPI7</accession>
<feature type="non-terminal residue" evidence="3">
    <location>
        <position position="1"/>
    </location>
</feature>
<feature type="domain" description="Reverse transcriptase Ty1/copia-type" evidence="2">
    <location>
        <begin position="36"/>
        <end position="120"/>
    </location>
</feature>
<comment type="caution">
    <text evidence="3">The sequence shown here is derived from an EMBL/GenBank/DDBJ whole genome shotgun (WGS) entry which is preliminary data.</text>
</comment>
<gene>
    <name evidence="3" type="ORF">CR513_25387</name>
</gene>
<evidence type="ECO:0000313" key="4">
    <source>
        <dbReference type="Proteomes" id="UP000257109"/>
    </source>
</evidence>
<keyword evidence="1" id="KW-1133">Transmembrane helix</keyword>
<reference evidence="3" key="1">
    <citation type="submission" date="2018-05" db="EMBL/GenBank/DDBJ databases">
        <title>Draft genome of Mucuna pruriens seed.</title>
        <authorList>
            <person name="Nnadi N.E."/>
            <person name="Vos R."/>
            <person name="Hasami M.H."/>
            <person name="Devisetty U.K."/>
            <person name="Aguiy J.C."/>
        </authorList>
    </citation>
    <scope>NUCLEOTIDE SEQUENCE [LARGE SCALE GENOMIC DNA]</scope>
    <source>
        <strain evidence="3">JCA_2017</strain>
    </source>
</reference>
<sequence>MDLRTFMASNRLPINGITNSIKLLPHMFRVDYVHHKFSESTYIFLVLYVNGILLASSDTCLLHETKRFLMKNFEMKDLGEASFVLGIQIVKDYSQGILRLSQENYINKVLDRFDMKDSKPGDSLIAKGDKFSLKQCYQQ</sequence>
<evidence type="ECO:0000313" key="3">
    <source>
        <dbReference type="EMBL" id="RDX92482.1"/>
    </source>
</evidence>
<keyword evidence="1" id="KW-0472">Membrane</keyword>
<evidence type="ECO:0000256" key="1">
    <source>
        <dbReference type="SAM" id="Phobius"/>
    </source>
</evidence>
<name>A0A371GPI7_MUCPR</name>